<keyword evidence="2" id="KW-1185">Reference proteome</keyword>
<proteinExistence type="predicted"/>
<dbReference type="AlphaFoldDB" id="A0AAQ3RXX5"/>
<reference evidence="1 2" key="1">
    <citation type="journal article" date="2023" name="Life. Sci Alliance">
        <title>Evolutionary insights into 3D genome organization and epigenetic landscape of Vigna mungo.</title>
        <authorList>
            <person name="Junaid A."/>
            <person name="Singh B."/>
            <person name="Bhatia S."/>
        </authorList>
    </citation>
    <scope>NUCLEOTIDE SEQUENCE [LARGE SCALE GENOMIC DNA]</scope>
    <source>
        <strain evidence="1">Urdbean</strain>
    </source>
</reference>
<protein>
    <submittedName>
        <fullName evidence="1">Uncharacterized protein</fullName>
    </submittedName>
</protein>
<evidence type="ECO:0000313" key="2">
    <source>
        <dbReference type="Proteomes" id="UP001374535"/>
    </source>
</evidence>
<sequence length="143" mass="17171">MPILLLTFFTSLFFFWCLTWFLSSPYFQFNPTWIIHQESKFCYSKLYPQEHPIISWYDLSVFKNCKRFLSPPFCVINFFFVLCHKFQHGPTFIFPLNQQQRLHRVFVGGREAVFRGEAIVDRNHDELRGVGHYDAEVVKPPPW</sequence>
<evidence type="ECO:0000313" key="1">
    <source>
        <dbReference type="EMBL" id="WVZ08386.1"/>
    </source>
</evidence>
<dbReference type="EMBL" id="CP144695">
    <property type="protein sequence ID" value="WVZ08386.1"/>
    <property type="molecule type" value="Genomic_DNA"/>
</dbReference>
<name>A0AAQ3RXX5_VIGMU</name>
<gene>
    <name evidence="1" type="ORF">V8G54_021732</name>
</gene>
<accession>A0AAQ3RXX5</accession>
<organism evidence="1 2">
    <name type="scientific">Vigna mungo</name>
    <name type="common">Black gram</name>
    <name type="synonym">Phaseolus mungo</name>
    <dbReference type="NCBI Taxonomy" id="3915"/>
    <lineage>
        <taxon>Eukaryota</taxon>
        <taxon>Viridiplantae</taxon>
        <taxon>Streptophyta</taxon>
        <taxon>Embryophyta</taxon>
        <taxon>Tracheophyta</taxon>
        <taxon>Spermatophyta</taxon>
        <taxon>Magnoliopsida</taxon>
        <taxon>eudicotyledons</taxon>
        <taxon>Gunneridae</taxon>
        <taxon>Pentapetalae</taxon>
        <taxon>rosids</taxon>
        <taxon>fabids</taxon>
        <taxon>Fabales</taxon>
        <taxon>Fabaceae</taxon>
        <taxon>Papilionoideae</taxon>
        <taxon>50 kb inversion clade</taxon>
        <taxon>NPAAA clade</taxon>
        <taxon>indigoferoid/millettioid clade</taxon>
        <taxon>Phaseoleae</taxon>
        <taxon>Vigna</taxon>
    </lineage>
</organism>
<dbReference type="Proteomes" id="UP001374535">
    <property type="component" value="Chromosome 6"/>
</dbReference>